<name>A0AAD7M7P2_MYCRO</name>
<evidence type="ECO:0000313" key="2">
    <source>
        <dbReference type="EMBL" id="KAJ7704844.1"/>
    </source>
</evidence>
<accession>A0AAD7M7P2</accession>
<feature type="non-terminal residue" evidence="2">
    <location>
        <position position="1"/>
    </location>
</feature>
<organism evidence="2 3">
    <name type="scientific">Mycena rosella</name>
    <name type="common">Pink bonnet</name>
    <name type="synonym">Agaricus rosellus</name>
    <dbReference type="NCBI Taxonomy" id="1033263"/>
    <lineage>
        <taxon>Eukaryota</taxon>
        <taxon>Fungi</taxon>
        <taxon>Dikarya</taxon>
        <taxon>Basidiomycota</taxon>
        <taxon>Agaricomycotina</taxon>
        <taxon>Agaricomycetes</taxon>
        <taxon>Agaricomycetidae</taxon>
        <taxon>Agaricales</taxon>
        <taxon>Marasmiineae</taxon>
        <taxon>Mycenaceae</taxon>
        <taxon>Mycena</taxon>
    </lineage>
</organism>
<protein>
    <submittedName>
        <fullName evidence="2">Uncharacterized protein</fullName>
    </submittedName>
</protein>
<dbReference type="AlphaFoldDB" id="A0AAD7M7P2"/>
<sequence>MGVVVDRRLHCELKGASKAKRSCCCCWCLTLPLRACAAERGGENSCRPHPRRPPRARG</sequence>
<evidence type="ECO:0000313" key="3">
    <source>
        <dbReference type="Proteomes" id="UP001221757"/>
    </source>
</evidence>
<gene>
    <name evidence="2" type="ORF">B0H17DRAFT_1038671</name>
</gene>
<dbReference type="EMBL" id="JARKIE010000009">
    <property type="protein sequence ID" value="KAJ7704844.1"/>
    <property type="molecule type" value="Genomic_DNA"/>
</dbReference>
<dbReference type="Proteomes" id="UP001221757">
    <property type="component" value="Unassembled WGS sequence"/>
</dbReference>
<evidence type="ECO:0000256" key="1">
    <source>
        <dbReference type="SAM" id="MobiDB-lite"/>
    </source>
</evidence>
<feature type="region of interest" description="Disordered" evidence="1">
    <location>
        <begin position="39"/>
        <end position="58"/>
    </location>
</feature>
<proteinExistence type="predicted"/>
<feature type="compositionally biased region" description="Basic residues" evidence="1">
    <location>
        <begin position="48"/>
        <end position="58"/>
    </location>
</feature>
<reference evidence="2" key="1">
    <citation type="submission" date="2023-03" db="EMBL/GenBank/DDBJ databases">
        <title>Massive genome expansion in bonnet fungi (Mycena s.s.) driven by repeated elements and novel gene families across ecological guilds.</title>
        <authorList>
            <consortium name="Lawrence Berkeley National Laboratory"/>
            <person name="Harder C.B."/>
            <person name="Miyauchi S."/>
            <person name="Viragh M."/>
            <person name="Kuo A."/>
            <person name="Thoen E."/>
            <person name="Andreopoulos B."/>
            <person name="Lu D."/>
            <person name="Skrede I."/>
            <person name="Drula E."/>
            <person name="Henrissat B."/>
            <person name="Morin E."/>
            <person name="Kohler A."/>
            <person name="Barry K."/>
            <person name="LaButti K."/>
            <person name="Morin E."/>
            <person name="Salamov A."/>
            <person name="Lipzen A."/>
            <person name="Mereny Z."/>
            <person name="Hegedus B."/>
            <person name="Baldrian P."/>
            <person name="Stursova M."/>
            <person name="Weitz H."/>
            <person name="Taylor A."/>
            <person name="Grigoriev I.V."/>
            <person name="Nagy L.G."/>
            <person name="Martin F."/>
            <person name="Kauserud H."/>
        </authorList>
    </citation>
    <scope>NUCLEOTIDE SEQUENCE</scope>
    <source>
        <strain evidence="2">CBHHK067</strain>
    </source>
</reference>
<keyword evidence="3" id="KW-1185">Reference proteome</keyword>
<comment type="caution">
    <text evidence="2">The sequence shown here is derived from an EMBL/GenBank/DDBJ whole genome shotgun (WGS) entry which is preliminary data.</text>
</comment>